<dbReference type="Proteomes" id="UP000597507">
    <property type="component" value="Unassembled WGS sequence"/>
</dbReference>
<evidence type="ECO:0000313" key="1">
    <source>
        <dbReference type="EMBL" id="GGG50466.1"/>
    </source>
</evidence>
<gene>
    <name evidence="1" type="ORF">GCM10010964_42200</name>
</gene>
<sequence>MAGKRKAKRATMRHEDLSKPSKWRLQHGGFEEGVRGTDPDTGCPVQHRRAVDSLGVLLANGSITPQMHEAGVVFRTLFQRAALDRVRTMPLIRIPGGSPDLLTESQSVARERVVQAIDALGGFGSPSGSVAWYVVGLEHSIRDWSLRQGWNARPMNPAHAQGALVGALGVLSVHFGLVRRSRAAASATPFLMLPAFEEKSARA</sequence>
<dbReference type="EMBL" id="BMKS01000022">
    <property type="protein sequence ID" value="GGG50466.1"/>
    <property type="molecule type" value="Genomic_DNA"/>
</dbReference>
<accession>A0A8J3EE86</accession>
<organism evidence="1 2">
    <name type="scientific">Caldovatus sediminis</name>
    <dbReference type="NCBI Taxonomy" id="2041189"/>
    <lineage>
        <taxon>Bacteria</taxon>
        <taxon>Pseudomonadati</taxon>
        <taxon>Pseudomonadota</taxon>
        <taxon>Alphaproteobacteria</taxon>
        <taxon>Acetobacterales</taxon>
        <taxon>Roseomonadaceae</taxon>
        <taxon>Caldovatus</taxon>
    </lineage>
</organism>
<proteinExistence type="predicted"/>
<evidence type="ECO:0000313" key="2">
    <source>
        <dbReference type="Proteomes" id="UP000597507"/>
    </source>
</evidence>
<comment type="caution">
    <text evidence="1">The sequence shown here is derived from an EMBL/GenBank/DDBJ whole genome shotgun (WGS) entry which is preliminary data.</text>
</comment>
<name>A0A8J3EE86_9PROT</name>
<reference evidence="1 2" key="1">
    <citation type="journal article" date="2014" name="Int. J. Syst. Evol. Microbiol.">
        <title>Complete genome sequence of Corynebacterium casei LMG S-19264T (=DSM 44701T), isolated from a smear-ripened cheese.</title>
        <authorList>
            <consortium name="US DOE Joint Genome Institute (JGI-PGF)"/>
            <person name="Walter F."/>
            <person name="Albersmeier A."/>
            <person name="Kalinowski J."/>
            <person name="Ruckert C."/>
        </authorList>
    </citation>
    <scope>NUCLEOTIDE SEQUENCE [LARGE SCALE GENOMIC DNA]</scope>
    <source>
        <strain evidence="1 2">CGMCC 1.16330</strain>
    </source>
</reference>
<dbReference type="RefSeq" id="WP_188903891.1">
    <property type="nucleotide sequence ID" value="NZ_BMKS01000022.1"/>
</dbReference>
<dbReference type="AlphaFoldDB" id="A0A8J3EE86"/>
<keyword evidence="2" id="KW-1185">Reference proteome</keyword>
<protein>
    <submittedName>
        <fullName evidence="1">Uncharacterized protein</fullName>
    </submittedName>
</protein>